<evidence type="ECO:0000313" key="3">
    <source>
        <dbReference type="EMBL" id="QGT94673.1"/>
    </source>
</evidence>
<dbReference type="AlphaFoldDB" id="A0AA92EPQ7"/>
<protein>
    <submittedName>
        <fullName evidence="3">Glycosyltransferase family 1 protein</fullName>
    </submittedName>
</protein>
<dbReference type="SUPFAM" id="SSF53756">
    <property type="entry name" value="UDP-Glycosyltransferase/glycogen phosphorylase"/>
    <property type="match status" value="1"/>
</dbReference>
<dbReference type="GO" id="GO:0009103">
    <property type="term" value="P:lipopolysaccharide biosynthetic process"/>
    <property type="evidence" value="ECO:0007669"/>
    <property type="project" value="TreeGrafter"/>
</dbReference>
<dbReference type="Gene3D" id="3.40.50.2000">
    <property type="entry name" value="Glycogen Phosphorylase B"/>
    <property type="match status" value="2"/>
</dbReference>
<name>A0AA92EPQ7_9GAMM</name>
<reference evidence="3 4" key="1">
    <citation type="submission" date="2018-09" db="EMBL/GenBank/DDBJ databases">
        <title>Whole genome sequencing of Idiomarina andamanensis W-5T (LMG 29773T= JCM 31645T).</title>
        <authorList>
            <person name="Das S.K."/>
        </authorList>
    </citation>
    <scope>NUCLEOTIDE SEQUENCE [LARGE SCALE GENOMIC DNA]</scope>
    <source>
        <strain evidence="3 4">W-5T</strain>
    </source>
</reference>
<feature type="domain" description="Glycosyl transferase family 1" evidence="2">
    <location>
        <begin position="244"/>
        <end position="347"/>
    </location>
</feature>
<dbReference type="PANTHER" id="PTHR46401:SF2">
    <property type="entry name" value="GLYCOSYLTRANSFERASE WBBK-RELATED"/>
    <property type="match status" value="1"/>
</dbReference>
<proteinExistence type="predicted"/>
<accession>A0AA92EPQ7</accession>
<evidence type="ECO:0000259" key="2">
    <source>
        <dbReference type="Pfam" id="PF00534"/>
    </source>
</evidence>
<gene>
    <name evidence="3" type="ORF">D3795_00025</name>
</gene>
<sequence>MNLRVCINTSNLHNGGGVQVATSFLRELSDIECAFSDNEVIIYVSSEVAENLGDTVHQLKQNFDVQEFDVFGLAAFSPKIRKKYHNFDLIFSLFGPDYLPMIGAKKVIGFAQPWILYNNSDAYQSLGLLSALKSKMTFWLKKQLFKGADAYVVELEHVKERMLSKNIGHENNIHIAYNTISGNYREMKEQKLQLAEKTSEVFKLGIISRNYSHKNLSILPEVKLILEERYHQKIEFYVTFKKEEFHGESSIFQNQVVNLGPKKVDECIDTYLEFDGVFFPSLLECFSATPLEAMATGRALFASDRPFNRNVCGEHAYYFDPLSPEDAARVIDDYIENKWRRDLEERLAAREHAINFSNPRDRALKYIEVINKVLS</sequence>
<dbReference type="PANTHER" id="PTHR46401">
    <property type="entry name" value="GLYCOSYLTRANSFERASE WBBK-RELATED"/>
    <property type="match status" value="1"/>
</dbReference>
<organism evidence="3 4">
    <name type="scientific">Pseudidiomarina andamanensis</name>
    <dbReference type="NCBI Taxonomy" id="1940690"/>
    <lineage>
        <taxon>Bacteria</taxon>
        <taxon>Pseudomonadati</taxon>
        <taxon>Pseudomonadota</taxon>
        <taxon>Gammaproteobacteria</taxon>
        <taxon>Alteromonadales</taxon>
        <taxon>Idiomarinaceae</taxon>
        <taxon>Pseudidiomarina</taxon>
    </lineage>
</organism>
<keyword evidence="1" id="KW-0808">Transferase</keyword>
<evidence type="ECO:0000256" key="1">
    <source>
        <dbReference type="ARBA" id="ARBA00022679"/>
    </source>
</evidence>
<dbReference type="KEGG" id="panm:D3795_00025"/>
<dbReference type="EMBL" id="CP032551">
    <property type="protein sequence ID" value="QGT94673.1"/>
    <property type="molecule type" value="Genomic_DNA"/>
</dbReference>
<dbReference type="Proteomes" id="UP000427820">
    <property type="component" value="Chromosome"/>
</dbReference>
<keyword evidence="4" id="KW-1185">Reference proteome</keyword>
<dbReference type="GO" id="GO:0016757">
    <property type="term" value="F:glycosyltransferase activity"/>
    <property type="evidence" value="ECO:0007669"/>
    <property type="project" value="InterPro"/>
</dbReference>
<evidence type="ECO:0000313" key="4">
    <source>
        <dbReference type="Proteomes" id="UP000427820"/>
    </source>
</evidence>
<dbReference type="Pfam" id="PF00534">
    <property type="entry name" value="Glycos_transf_1"/>
    <property type="match status" value="1"/>
</dbReference>
<dbReference type="InterPro" id="IPR001296">
    <property type="entry name" value="Glyco_trans_1"/>
</dbReference>